<proteinExistence type="predicted"/>
<dbReference type="InterPro" id="IPR009497">
    <property type="entry name" value="Regulator_protein_PHA-1"/>
</dbReference>
<reference evidence="2" key="1">
    <citation type="submission" date="2011-07" db="EMBL/GenBank/DDBJ databases">
        <authorList>
            <consortium name="Caenorhabditis brenneri Sequencing and Analysis Consortium"/>
            <person name="Wilson R.K."/>
        </authorList>
    </citation>
    <scope>NUCLEOTIDE SEQUENCE [LARGE SCALE GENOMIC DNA]</scope>
    <source>
        <strain evidence="2">PB2801</strain>
    </source>
</reference>
<dbReference type="Pfam" id="PF06542">
    <property type="entry name" value="PHA-1"/>
    <property type="match status" value="1"/>
</dbReference>
<organism evidence="2">
    <name type="scientific">Caenorhabditis brenneri</name>
    <name type="common">Nematode worm</name>
    <dbReference type="NCBI Taxonomy" id="135651"/>
    <lineage>
        <taxon>Eukaryota</taxon>
        <taxon>Metazoa</taxon>
        <taxon>Ecdysozoa</taxon>
        <taxon>Nematoda</taxon>
        <taxon>Chromadorea</taxon>
        <taxon>Rhabditida</taxon>
        <taxon>Rhabditina</taxon>
        <taxon>Rhabditomorpha</taxon>
        <taxon>Rhabditoidea</taxon>
        <taxon>Rhabditidae</taxon>
        <taxon>Peloderinae</taxon>
        <taxon>Caenorhabditis</taxon>
    </lineage>
</organism>
<dbReference type="AlphaFoldDB" id="G0NNE0"/>
<evidence type="ECO:0000313" key="2">
    <source>
        <dbReference type="Proteomes" id="UP000008068"/>
    </source>
</evidence>
<dbReference type="EMBL" id="GL379914">
    <property type="protein sequence ID" value="EGT34530.1"/>
    <property type="molecule type" value="Genomic_DNA"/>
</dbReference>
<accession>G0NNE0</accession>
<dbReference type="eggNOG" id="ENOG502TJM2">
    <property type="taxonomic scope" value="Eukaryota"/>
</dbReference>
<name>G0NNE0_CAEBE</name>
<evidence type="ECO:0000313" key="1">
    <source>
        <dbReference type="EMBL" id="EGT34530.1"/>
    </source>
</evidence>
<protein>
    <submittedName>
        <fullName evidence="1">Uncharacterized protein</fullName>
    </submittedName>
</protein>
<dbReference type="InParanoid" id="G0NNE0"/>
<gene>
    <name evidence="1" type="ORF">CAEBREN_03154</name>
</gene>
<keyword evidence="2" id="KW-1185">Reference proteome</keyword>
<dbReference type="HOGENOM" id="CLU_039877_0_0_1"/>
<dbReference type="Proteomes" id="UP000008068">
    <property type="component" value="Unassembled WGS sequence"/>
</dbReference>
<sequence>MRKKSELIDYISQIFDVRFTIFLLDQLIAIAGYLKKRKSGVIAEKVFSNPFLAENIARNLDMHQLNRFRGVNKSLNNSCLGVIRKDHRVMKIEFMQFVHEFLSNQTIIVHVNLVPVRLSEFSSYLRFLDKLANSLVADSQSKEECYKLLEDCFARPNISCTTLALCIHENRDTDNTETPQDHTPIPWEVLKMALRKWKVQRIEIKLVRILNDMPHIESWSRSNYFTGIRFNDPVDNLRGLEFSQKFSQVKVDLSRSVHCTTDLMFQGVHRGYKNVIANIRRIFHPDQISVEFTHWRMPMDPSNPQELLENFLRISRLGFHQNLAISFKIYITIEEISEVSKKFKAVGPPRAVYKNVMDPKNLFYFKSGKWVGQLYRFLDFGKNFILNAEIFVEEENLKKVMLEEHQAIEFMDMFQLDVFE</sequence>